<dbReference type="EMBL" id="AMWN01000001">
    <property type="protein sequence ID" value="EXJ96339.1"/>
    <property type="molecule type" value="Genomic_DNA"/>
</dbReference>
<name>W9ZPF4_9EURO</name>
<gene>
    <name evidence="1" type="ORF">A1O1_01465</name>
</gene>
<dbReference type="eggNOG" id="ENOG502S1GV">
    <property type="taxonomic scope" value="Eukaryota"/>
</dbReference>
<dbReference type="AlphaFoldDB" id="W9ZPF4"/>
<proteinExistence type="predicted"/>
<evidence type="ECO:0000313" key="1">
    <source>
        <dbReference type="EMBL" id="EXJ96339.1"/>
    </source>
</evidence>
<dbReference type="OrthoDB" id="2890956at2759"/>
<protein>
    <submittedName>
        <fullName evidence="1">Uncharacterized protein</fullName>
    </submittedName>
</protein>
<organism evidence="1 2">
    <name type="scientific">Capronia coronata CBS 617.96</name>
    <dbReference type="NCBI Taxonomy" id="1182541"/>
    <lineage>
        <taxon>Eukaryota</taxon>
        <taxon>Fungi</taxon>
        <taxon>Dikarya</taxon>
        <taxon>Ascomycota</taxon>
        <taxon>Pezizomycotina</taxon>
        <taxon>Eurotiomycetes</taxon>
        <taxon>Chaetothyriomycetidae</taxon>
        <taxon>Chaetothyriales</taxon>
        <taxon>Herpotrichiellaceae</taxon>
        <taxon>Capronia</taxon>
    </lineage>
</organism>
<dbReference type="RefSeq" id="XP_007720568.1">
    <property type="nucleotide sequence ID" value="XM_007722378.1"/>
</dbReference>
<dbReference type="HOGENOM" id="CLU_458535_0_0_1"/>
<reference evidence="1 2" key="1">
    <citation type="submission" date="2013-03" db="EMBL/GenBank/DDBJ databases">
        <title>The Genome Sequence of Capronia coronata CBS 617.96.</title>
        <authorList>
            <consortium name="The Broad Institute Genomics Platform"/>
            <person name="Cuomo C."/>
            <person name="de Hoog S."/>
            <person name="Gorbushina A."/>
            <person name="Walker B."/>
            <person name="Young S.K."/>
            <person name="Zeng Q."/>
            <person name="Gargeya S."/>
            <person name="Fitzgerald M."/>
            <person name="Haas B."/>
            <person name="Abouelleil A."/>
            <person name="Allen A.W."/>
            <person name="Alvarado L."/>
            <person name="Arachchi H.M."/>
            <person name="Berlin A.M."/>
            <person name="Chapman S.B."/>
            <person name="Gainer-Dewar J."/>
            <person name="Goldberg J."/>
            <person name="Griggs A."/>
            <person name="Gujja S."/>
            <person name="Hansen M."/>
            <person name="Howarth C."/>
            <person name="Imamovic A."/>
            <person name="Ireland A."/>
            <person name="Larimer J."/>
            <person name="McCowan C."/>
            <person name="Murphy C."/>
            <person name="Pearson M."/>
            <person name="Poon T.W."/>
            <person name="Priest M."/>
            <person name="Roberts A."/>
            <person name="Saif S."/>
            <person name="Shea T."/>
            <person name="Sisk P."/>
            <person name="Sykes S."/>
            <person name="Wortman J."/>
            <person name="Nusbaum C."/>
            <person name="Birren B."/>
        </authorList>
    </citation>
    <scope>NUCLEOTIDE SEQUENCE [LARGE SCALE GENOMIC DNA]</scope>
    <source>
        <strain evidence="1 2">CBS 617.96</strain>
    </source>
</reference>
<dbReference type="GeneID" id="19156367"/>
<accession>W9ZPF4</accession>
<dbReference type="Proteomes" id="UP000019484">
    <property type="component" value="Unassembled WGS sequence"/>
</dbReference>
<sequence length="595" mass="68207">MADQQRFFGETFDNVSLRSTFGGKHESERMKLLRGKIQQVRQHWATKETYEELTRIVGEYCKLGNRPKQVRSVVSRLLSGFHDFVDMDRGPNHLSNAAAQEQYDALELYCSAQGYTYLFGVMATALRASDPHDDLLLTATALTEYLTIDLYNLRLSQIGDPQYANFQGVTYRGLRIPQAMLEEYEQIMARPNLAERNFAVPLALLSSSTDERIMQTFAAPTAKESQLVRMHWTIHIHGLDPDLLRAYRRRYPNSVVTSICAMPVGRISPIGEKEVLLRGAFFQLIAIESETHNDIQIVNLVVAMINANRDHGSEHASDEGEKQSQRAAFNRIVAASKFEVCSRLSEQYSESDAKEYKELQRQRLVEVRKEDDINVSLNADLADARSSKVAVWVGGALVDSYPRHYASLRRKWQHALHKGRWKDAQEILAREYDWKRREWFNVGKLHVKNEDVVGENLSLLHELVNQTDLHEGKLAYWDELMHEAEKPDVWSEFKSNNLGFLRYGDDNVLTGLTQHQESLRSFDAAAKTAEEMARDNGLFEIADRLRPKFVHEFVPHVLAKLETQLHQTMKEKAGDLVSFTTVGVHIHHNWQARIS</sequence>
<evidence type="ECO:0000313" key="2">
    <source>
        <dbReference type="Proteomes" id="UP000019484"/>
    </source>
</evidence>
<comment type="caution">
    <text evidence="1">The sequence shown here is derived from an EMBL/GenBank/DDBJ whole genome shotgun (WGS) entry which is preliminary data.</text>
</comment>
<keyword evidence="2" id="KW-1185">Reference proteome</keyword>